<sequence length="439" mass="48659">MSDQHHNQPTQSNSDTNNNNAAAAAAPASPPPAQHPLPLLPPLNTPVSFTGHPIPPARINHSISSGRPGPIVTIPVPTDLNGKPDYSRKPGLDLRHIVRRGVGNDTIENNSEPVEHSNDNGESSSSGDGLGKDNSCTDTDSHSPQNSIMASLTKPENEPPSQPPETDAKQVTSILSQKLPPELIPAILDEASYFPHAIIGSSEKTKSVTDGDKIYLVAHIPDFEAFDEDTRGKGGIGGGRQGRVRKLVFKISSKDQGWSSYGRDHGTYRGAWSWLEVELWRGGEKPKPRPKTGPAMLAEDVEADAGGEEKNEEEEEVKEESEDSDEEERLEAEMNNGKYEVGSWLLQRNKHAVWDHTHHEVVWDWKEDELEDENDMKWEDDTLKEDGGRDRWQRGGKQANGELIRMLEGGDEIRVIMKARYPGWRCEVQSCEIECFWAI</sequence>
<feature type="region of interest" description="Disordered" evidence="1">
    <location>
        <begin position="1"/>
        <end position="172"/>
    </location>
</feature>
<feature type="compositionally biased region" description="Acidic residues" evidence="1">
    <location>
        <begin position="301"/>
        <end position="330"/>
    </location>
</feature>
<dbReference type="AlphaFoldDB" id="A0AAV9X9M9"/>
<evidence type="ECO:0000313" key="2">
    <source>
        <dbReference type="EMBL" id="KAK6537884.1"/>
    </source>
</evidence>
<comment type="caution">
    <text evidence="2">The sequence shown here is derived from an EMBL/GenBank/DDBJ whole genome shotgun (WGS) entry which is preliminary data.</text>
</comment>
<feature type="compositionally biased region" description="Low complexity" evidence="1">
    <location>
        <begin position="7"/>
        <end position="27"/>
    </location>
</feature>
<dbReference type="EMBL" id="JAVHJO010000008">
    <property type="protein sequence ID" value="KAK6537884.1"/>
    <property type="molecule type" value="Genomic_DNA"/>
</dbReference>
<evidence type="ECO:0000313" key="3">
    <source>
        <dbReference type="Proteomes" id="UP001365542"/>
    </source>
</evidence>
<proteinExistence type="predicted"/>
<feature type="compositionally biased region" description="Basic and acidic residues" evidence="1">
    <location>
        <begin position="85"/>
        <end position="96"/>
    </location>
</feature>
<accession>A0AAV9X9M9</accession>
<reference evidence="2 3" key="1">
    <citation type="submission" date="2019-10" db="EMBL/GenBank/DDBJ databases">
        <authorList>
            <person name="Palmer J.M."/>
        </authorList>
    </citation>
    <scope>NUCLEOTIDE SEQUENCE [LARGE SCALE GENOMIC DNA]</scope>
    <source>
        <strain evidence="2 3">TWF694</strain>
    </source>
</reference>
<evidence type="ECO:0000256" key="1">
    <source>
        <dbReference type="SAM" id="MobiDB-lite"/>
    </source>
</evidence>
<protein>
    <submittedName>
        <fullName evidence="2">Uncharacterized protein</fullName>
    </submittedName>
</protein>
<keyword evidence="3" id="KW-1185">Reference proteome</keyword>
<name>A0AAV9X9M9_9PEZI</name>
<gene>
    <name evidence="2" type="ORF">TWF694_010782</name>
</gene>
<organism evidence="2 3">
    <name type="scientific">Orbilia ellipsospora</name>
    <dbReference type="NCBI Taxonomy" id="2528407"/>
    <lineage>
        <taxon>Eukaryota</taxon>
        <taxon>Fungi</taxon>
        <taxon>Dikarya</taxon>
        <taxon>Ascomycota</taxon>
        <taxon>Pezizomycotina</taxon>
        <taxon>Orbiliomycetes</taxon>
        <taxon>Orbiliales</taxon>
        <taxon>Orbiliaceae</taxon>
        <taxon>Orbilia</taxon>
    </lineage>
</organism>
<feature type="region of interest" description="Disordered" evidence="1">
    <location>
        <begin position="301"/>
        <end position="332"/>
    </location>
</feature>
<feature type="compositionally biased region" description="Polar residues" evidence="1">
    <location>
        <begin position="136"/>
        <end position="150"/>
    </location>
</feature>
<dbReference type="Proteomes" id="UP001365542">
    <property type="component" value="Unassembled WGS sequence"/>
</dbReference>
<feature type="compositionally biased region" description="Pro residues" evidence="1">
    <location>
        <begin position="28"/>
        <end position="44"/>
    </location>
</feature>